<evidence type="ECO:0000313" key="2">
    <source>
        <dbReference type="EMBL" id="QGF20287.1"/>
    </source>
</evidence>
<keyword evidence="3" id="KW-1185">Reference proteome</keyword>
<evidence type="ECO:0000313" key="3">
    <source>
        <dbReference type="Proteomes" id="UP000400849"/>
    </source>
</evidence>
<accession>A0A5Q2F475</accession>
<dbReference type="GeneID" id="77924276"/>
<evidence type="ECO:0000256" key="1">
    <source>
        <dbReference type="SAM" id="MobiDB-lite"/>
    </source>
</evidence>
<organism evidence="2 3">
    <name type="scientific">Gordonia phage Sixama</name>
    <dbReference type="NCBI Taxonomy" id="2653271"/>
    <lineage>
        <taxon>Viruses</taxon>
        <taxon>Duplodnaviria</taxon>
        <taxon>Heunggongvirae</taxon>
        <taxon>Uroviricota</taxon>
        <taxon>Caudoviricetes</taxon>
        <taxon>Sixamavirus</taxon>
        <taxon>Sixamavirus sixama</taxon>
    </lineage>
</organism>
<dbReference type="EMBL" id="MN484601">
    <property type="protein sequence ID" value="QGF20287.1"/>
    <property type="molecule type" value="Genomic_DNA"/>
</dbReference>
<sequence length="123" mass="13448">MSDAEDVVAGAKQLGNTSQWDKTPRDLRKGYNPDKKDQWGGAAIHASATELTTRFPSRSEIRSSDDPVDTLAGLVINVDARMDELSTVLLAVLVDYQPAIDRLRKLAEKSPLAKAALEKVDNK</sequence>
<name>A0A5Q2F475_9CAUD</name>
<feature type="region of interest" description="Disordered" evidence="1">
    <location>
        <begin position="1"/>
        <end position="41"/>
    </location>
</feature>
<feature type="compositionally biased region" description="Basic and acidic residues" evidence="1">
    <location>
        <begin position="22"/>
        <end position="38"/>
    </location>
</feature>
<gene>
    <name evidence="2" type="primary">108</name>
    <name evidence="2" type="ORF">SEA_SIXAMA_108</name>
</gene>
<dbReference type="Proteomes" id="UP000400849">
    <property type="component" value="Segment"/>
</dbReference>
<dbReference type="RefSeq" id="YP_010648817.1">
    <property type="nucleotide sequence ID" value="NC_070762.1"/>
</dbReference>
<dbReference type="KEGG" id="vg:77924276"/>
<protein>
    <submittedName>
        <fullName evidence="2">Uncharacterized protein</fullName>
    </submittedName>
</protein>
<proteinExistence type="predicted"/>
<reference evidence="2 3" key="1">
    <citation type="submission" date="2019-09" db="EMBL/GenBank/DDBJ databases">
        <authorList>
            <person name="Christie C.A."/>
            <person name="Diallo A.S."/>
            <person name="Dixon Z."/>
            <person name="McIntosh P.M."/>
            <person name="Murthy K.H."/>
            <person name="Rosen M.G."/>
            <person name="Simpson L.M."/>
            <person name="Koustas K."/>
            <person name="Fogarty M.P."/>
            <person name="Molloy S.D."/>
            <person name="Garlena R.A."/>
            <person name="Russell D.A."/>
            <person name="Pope W.H."/>
            <person name="Jacobs-Sera D."/>
            <person name="Hatfull G.F."/>
        </authorList>
    </citation>
    <scope>NUCLEOTIDE SEQUENCE [LARGE SCALE GENOMIC DNA]</scope>
</reference>